<keyword evidence="1" id="KW-0472">Membrane</keyword>
<organism evidence="2 3">
    <name type="scientific">Leptospira noguchii</name>
    <dbReference type="NCBI Taxonomy" id="28182"/>
    <lineage>
        <taxon>Bacteria</taxon>
        <taxon>Pseudomonadati</taxon>
        <taxon>Spirochaetota</taxon>
        <taxon>Spirochaetia</taxon>
        <taxon>Leptospirales</taxon>
        <taxon>Leptospiraceae</taxon>
        <taxon>Leptospira</taxon>
    </lineage>
</organism>
<reference evidence="2" key="1">
    <citation type="submission" date="2022-02" db="EMBL/GenBank/DDBJ databases">
        <title>The genetically variable rfb locus in Leptospira is a mobile cassette and a molecular signature of serovar identity.</title>
        <authorList>
            <person name="Nieves C."/>
            <person name="Vincent A.T."/>
            <person name="Zarantonelli L."/>
            <person name="Picardeau M."/>
            <person name="Veyrier F.J."/>
            <person name="Buschiazzo A."/>
        </authorList>
    </citation>
    <scope>NUCLEOTIDE SEQUENCE</scope>
    <source>
        <strain evidence="2">IP1512017</strain>
    </source>
</reference>
<feature type="transmembrane region" description="Helical" evidence="1">
    <location>
        <begin position="231"/>
        <end position="251"/>
    </location>
</feature>
<dbReference type="AlphaFoldDB" id="A0AAE9GFL2"/>
<evidence type="ECO:0000313" key="3">
    <source>
        <dbReference type="Proteomes" id="UP000829829"/>
    </source>
</evidence>
<feature type="transmembrane region" description="Helical" evidence="1">
    <location>
        <begin position="403"/>
        <end position="423"/>
    </location>
</feature>
<sequence>MKFKNLFLKHSIQSFLLIFLMGFIFYTTYYTIPKFSFASDSLVKVLQTKGWIESNFQSQEIYYLGKRLDPNFNFLLVQTMNSIKGEKIGPFPFTNTLITTPFVWIGHPEWILYLSTFLFGLYLIVLYTISKKWIIPIIAMISTPLFHHFISFSDVSVAATLVLLGILILQNGKLLFSKNHSAYVFLSGVLLGIACWYRQEVFILTSCLIFSTFTIKIFSEKKELIKESRQILLFLSGFLLVFSIFILYNFLNYGFLLGPRVILNKTITNFDLENKVSDIQSLLFAGKGRLGFLGYSPWYFFIVLFFIYKWKKTSRYVKIWILTFVSNLVLISIFTPNNSNIDWGARYLTCSVFIPLLLLSEIKISMNTFWFFQKNSKLKKTYKNETNLIKVKNIRIKENYKKIMLLGFLILILYSISVNFKMIQLMRKISIQLSEIQSEIPWDNSKIFITSKSSIANTFGLNYLSQTILLIKEPKDLIQILQSHPNEKFILIENKSDKPWSESIRNEFTNKLKITIIKYPKVHLRFTEIESH</sequence>
<feature type="transmembrane region" description="Helical" evidence="1">
    <location>
        <begin position="182"/>
        <end position="210"/>
    </location>
</feature>
<feature type="transmembrane region" description="Helical" evidence="1">
    <location>
        <begin position="12"/>
        <end position="32"/>
    </location>
</feature>
<feature type="transmembrane region" description="Helical" evidence="1">
    <location>
        <begin position="110"/>
        <end position="129"/>
    </location>
</feature>
<evidence type="ECO:0000313" key="2">
    <source>
        <dbReference type="EMBL" id="UOG56334.1"/>
    </source>
</evidence>
<gene>
    <name evidence="2" type="ORF">MAL03_16250</name>
</gene>
<proteinExistence type="predicted"/>
<dbReference type="Proteomes" id="UP000829829">
    <property type="component" value="Chromosome 1"/>
</dbReference>
<feature type="transmembrane region" description="Helical" evidence="1">
    <location>
        <begin position="292"/>
        <end position="310"/>
    </location>
</feature>
<accession>A0AAE9GFL2</accession>
<feature type="transmembrane region" description="Helical" evidence="1">
    <location>
        <begin position="149"/>
        <end position="170"/>
    </location>
</feature>
<dbReference type="EMBL" id="CP091957">
    <property type="protein sequence ID" value="UOG56334.1"/>
    <property type="molecule type" value="Genomic_DNA"/>
</dbReference>
<protein>
    <submittedName>
        <fullName evidence="2">Uncharacterized protein</fullName>
    </submittedName>
</protein>
<name>A0AAE9GFL2_9LEPT</name>
<dbReference type="RefSeq" id="WP_243815432.1">
    <property type="nucleotide sequence ID" value="NZ_CP091957.1"/>
</dbReference>
<feature type="transmembrane region" description="Helical" evidence="1">
    <location>
        <begin position="346"/>
        <end position="372"/>
    </location>
</feature>
<evidence type="ECO:0000256" key="1">
    <source>
        <dbReference type="SAM" id="Phobius"/>
    </source>
</evidence>
<keyword evidence="1" id="KW-0812">Transmembrane</keyword>
<dbReference type="InterPro" id="IPR059217">
    <property type="entry name" value="LA3751_2-like"/>
</dbReference>
<dbReference type="NCBIfam" id="NF047440">
    <property type="entry name" value="LA3751_2_3_fam"/>
    <property type="match status" value="1"/>
</dbReference>
<feature type="transmembrane region" description="Helical" evidence="1">
    <location>
        <begin position="317"/>
        <end position="334"/>
    </location>
</feature>
<keyword evidence="1" id="KW-1133">Transmembrane helix</keyword>